<dbReference type="Proteomes" id="UP000321685">
    <property type="component" value="Unassembled WGS sequence"/>
</dbReference>
<evidence type="ECO:0000313" key="2">
    <source>
        <dbReference type="EMBL" id="GEL21649.1"/>
    </source>
</evidence>
<evidence type="ECO:0000313" key="3">
    <source>
        <dbReference type="Proteomes" id="UP000321685"/>
    </source>
</evidence>
<proteinExistence type="predicted"/>
<dbReference type="RefSeq" id="WP_147102380.1">
    <property type="nucleotide sequence ID" value="NZ_BJVJ01000003.1"/>
</dbReference>
<dbReference type="OrthoDB" id="3581904at2"/>
<dbReference type="AlphaFoldDB" id="A0A511DA08"/>
<feature type="compositionally biased region" description="Pro residues" evidence="1">
    <location>
        <begin position="55"/>
        <end position="64"/>
    </location>
</feature>
<dbReference type="EMBL" id="BJVJ01000003">
    <property type="protein sequence ID" value="GEL21649.1"/>
    <property type="molecule type" value="Genomic_DNA"/>
</dbReference>
<name>A0A511DA08_9PSEU</name>
<reference evidence="2 3" key="1">
    <citation type="submission" date="2019-07" db="EMBL/GenBank/DDBJ databases">
        <title>Whole genome shotgun sequence of Pseudonocardia sulfidoxydans NBRC 16205.</title>
        <authorList>
            <person name="Hosoyama A."/>
            <person name="Uohara A."/>
            <person name="Ohji S."/>
            <person name="Ichikawa N."/>
        </authorList>
    </citation>
    <scope>NUCLEOTIDE SEQUENCE [LARGE SCALE GENOMIC DNA]</scope>
    <source>
        <strain evidence="2 3">NBRC 16205</strain>
    </source>
</reference>
<protein>
    <submittedName>
        <fullName evidence="2">Uncharacterized protein</fullName>
    </submittedName>
</protein>
<evidence type="ECO:0000256" key="1">
    <source>
        <dbReference type="SAM" id="MobiDB-lite"/>
    </source>
</evidence>
<accession>A0A511DA08</accession>
<gene>
    <name evidence="2" type="ORF">PSU4_06030</name>
</gene>
<sequence>MTNDPPPNAPGGRTGRAFELFESAPRDVPTGSSPTIWSFPGMVGWLQVAGKPVAGPWPPHQQPRPDPDDEPLPVAIVEPPRPGEDI</sequence>
<organism evidence="2 3">
    <name type="scientific">Pseudonocardia sulfidoxydans NBRC 16205</name>
    <dbReference type="NCBI Taxonomy" id="1223511"/>
    <lineage>
        <taxon>Bacteria</taxon>
        <taxon>Bacillati</taxon>
        <taxon>Actinomycetota</taxon>
        <taxon>Actinomycetes</taxon>
        <taxon>Pseudonocardiales</taxon>
        <taxon>Pseudonocardiaceae</taxon>
        <taxon>Pseudonocardia</taxon>
    </lineage>
</organism>
<comment type="caution">
    <text evidence="2">The sequence shown here is derived from an EMBL/GenBank/DDBJ whole genome shotgun (WGS) entry which is preliminary data.</text>
</comment>
<feature type="region of interest" description="Disordered" evidence="1">
    <location>
        <begin position="51"/>
        <end position="86"/>
    </location>
</feature>
<keyword evidence="3" id="KW-1185">Reference proteome</keyword>